<dbReference type="Proteomes" id="UP000192596">
    <property type="component" value="Unassembled WGS sequence"/>
</dbReference>
<comment type="catalytic activity">
    <reaction evidence="18">
        <text>(2R,3S)-3-isopropylmalate + NAD(+) = 4-methyl-2-oxopentanoate + CO2 + NADH</text>
        <dbReference type="Rhea" id="RHEA:32271"/>
        <dbReference type="ChEBI" id="CHEBI:16526"/>
        <dbReference type="ChEBI" id="CHEBI:17865"/>
        <dbReference type="ChEBI" id="CHEBI:35121"/>
        <dbReference type="ChEBI" id="CHEBI:57540"/>
        <dbReference type="ChEBI" id="CHEBI:57945"/>
        <dbReference type="EC" id="1.1.1.85"/>
    </reaction>
</comment>
<evidence type="ECO:0000256" key="19">
    <source>
        <dbReference type="SAM" id="Phobius"/>
    </source>
</evidence>
<dbReference type="AlphaFoldDB" id="A0A1V8SAG8"/>
<reference evidence="22" key="1">
    <citation type="submission" date="2017-03" db="EMBL/GenBank/DDBJ databases">
        <title>Genomes of endolithic fungi from Antarctica.</title>
        <authorList>
            <person name="Coleine C."/>
            <person name="Masonjones S."/>
            <person name="Stajich J.E."/>
        </authorList>
    </citation>
    <scope>NUCLEOTIDE SEQUENCE [LARGE SCALE GENOMIC DNA]</scope>
    <source>
        <strain evidence="22">CCFEE 5527</strain>
    </source>
</reference>
<dbReference type="GO" id="GO:0005829">
    <property type="term" value="C:cytosol"/>
    <property type="evidence" value="ECO:0007669"/>
    <property type="project" value="TreeGrafter"/>
</dbReference>
<dbReference type="EMBL" id="NAJO01000070">
    <property type="protein sequence ID" value="OQN96208.1"/>
    <property type="molecule type" value="Genomic_DNA"/>
</dbReference>
<evidence type="ECO:0000256" key="16">
    <source>
        <dbReference type="ARBA" id="ARBA00023304"/>
    </source>
</evidence>
<dbReference type="InterPro" id="IPR019818">
    <property type="entry name" value="IsoCit/isopropylmalate_DH_CS"/>
</dbReference>
<evidence type="ECO:0000256" key="9">
    <source>
        <dbReference type="ARBA" id="ARBA00022723"/>
    </source>
</evidence>
<keyword evidence="8 19" id="KW-0812">Transmembrane</keyword>
<sequence length="901" mass="96729">MAETDVSSTEKRRVSQTAVESGLAGEDDAAMLAKLGYKQELRRNFTMLEVFGIAFSIMGLLPSIASTLAYSIPAGPAGLVWGWFLASMFIFFVGLAMADLGSAMPTSGGLYWWTHFFASPKSRNALSFLVGYSNTLGLVGGLCSIDYGFSLMFLSVIVIAKDGEWAPSSGVVYAVFLACVLCHGILASSVSKSMGKLQTVFVAMNFILIFATIIALPIGRAGQRNDAKYIFATTGNLTTWPTGWAFMISWLSPIWTIGAFDSCVHMSEEAANATKAVPYGILMSIGSCWLFGWILCIVIAACMSQDLESLLGSSFGQPMAQIYYDALGKRGAIGMMTLLFIVQFLMGLSITVAASRQTWAFSRDGALPFSRYIRIINQKLGFIPFNAVWFCVILAALLGLLTLIGPAAASAVFSLAVAGNDVAWGVPILARVVWGQKKFVPGPFYTGRLSIPIAWIAIIFLCFGIVLSMFPTTGPNPTSESMNYTVVINMGVWGGALAYYYLDARKWFTGPKITLSADELTEEQERALAEEGLVIDVAGQSDMFGGDHCGPEVTAEGVKILKVIDKHTDLTFKFDEQLLGGASIDAHGIPLTDTALNAAKSADAILLGAIGGPKWGTAAVRPEQGILALRKELGTYGNLRPCFFASESLVDSSPLKAEVCRGVDFMIVRELTGGIYFGDRIEDDQGKGFAEDREPYHAFEIERVTRLAAQLALARSPPSKVWSLDKANVLATSRLWRKTFTRVMETEFPQLEFGHHLIDSAAMLMVKNPRALNGVIVTSNLFGDIISDEASVIPGSLGLLPSASLSSGIGGEGKCNGIYEPIHGSAPDISGHNAVNPVATILSVSMMLRYSFQQPELAAKVDEAVKNVIDQGVRTKDIGGTAGTKEVGDAVAEELAKLLTK</sequence>
<dbReference type="SMART" id="SM01329">
    <property type="entry name" value="Iso_dh"/>
    <property type="match status" value="1"/>
</dbReference>
<evidence type="ECO:0000256" key="6">
    <source>
        <dbReference type="ARBA" id="ARBA00022430"/>
    </source>
</evidence>
<dbReference type="PANTHER" id="PTHR42979">
    <property type="entry name" value="3-ISOPROPYLMALATE DEHYDROGENASE"/>
    <property type="match status" value="1"/>
</dbReference>
<evidence type="ECO:0000256" key="12">
    <source>
        <dbReference type="ARBA" id="ARBA00023002"/>
    </source>
</evidence>
<evidence type="ECO:0000256" key="4">
    <source>
        <dbReference type="ARBA" id="ARBA00011738"/>
    </source>
</evidence>
<name>A0A1V8SAG8_9PEZI</name>
<dbReference type="FunFam" id="3.40.718.10:FF:000006">
    <property type="entry name" value="3-isopropylmalate dehydrogenase"/>
    <property type="match status" value="1"/>
</dbReference>
<evidence type="ECO:0000256" key="2">
    <source>
        <dbReference type="ARBA" id="ARBA00004141"/>
    </source>
</evidence>
<feature type="transmembrane region" description="Helical" evidence="19">
    <location>
        <begin position="380"/>
        <end position="401"/>
    </location>
</feature>
<comment type="pathway">
    <text evidence="18">Amino-acid biosynthesis; L-leucine biosynthesis; L-leucine from 3-methyl-2-oxobutanoate: step 3/4.</text>
</comment>
<feature type="transmembrane region" description="Helical" evidence="19">
    <location>
        <begin position="276"/>
        <end position="301"/>
    </location>
</feature>
<dbReference type="EC" id="1.1.1.85" evidence="5 18"/>
<comment type="cofactor">
    <cofactor evidence="1">
        <name>Mn(2+)</name>
        <dbReference type="ChEBI" id="CHEBI:29035"/>
    </cofactor>
</comment>
<dbReference type="InParanoid" id="A0A1V8SAG8"/>
<feature type="transmembrane region" description="Helical" evidence="19">
    <location>
        <begin position="244"/>
        <end position="264"/>
    </location>
</feature>
<evidence type="ECO:0000256" key="7">
    <source>
        <dbReference type="ARBA" id="ARBA00022605"/>
    </source>
</evidence>
<evidence type="ECO:0000256" key="18">
    <source>
        <dbReference type="RuleBase" id="RU004445"/>
    </source>
</evidence>
<keyword evidence="15" id="KW-0464">Manganese</keyword>
<evidence type="ECO:0000259" key="20">
    <source>
        <dbReference type="SMART" id="SM01329"/>
    </source>
</evidence>
<dbReference type="PROSITE" id="PS00470">
    <property type="entry name" value="IDH_IMDH"/>
    <property type="match status" value="1"/>
</dbReference>
<dbReference type="Gene3D" id="1.20.1740.10">
    <property type="entry name" value="Amino acid/polyamine transporter I"/>
    <property type="match status" value="1"/>
</dbReference>
<keyword evidence="14 19" id="KW-0472">Membrane</keyword>
<organism evidence="21 22">
    <name type="scientific">Cryoendolithus antarcticus</name>
    <dbReference type="NCBI Taxonomy" id="1507870"/>
    <lineage>
        <taxon>Eukaryota</taxon>
        <taxon>Fungi</taxon>
        <taxon>Dikarya</taxon>
        <taxon>Ascomycota</taxon>
        <taxon>Pezizomycotina</taxon>
        <taxon>Dothideomycetes</taxon>
        <taxon>Dothideomycetidae</taxon>
        <taxon>Cladosporiales</taxon>
        <taxon>Cladosporiaceae</taxon>
        <taxon>Cryoendolithus</taxon>
    </lineage>
</organism>
<comment type="similarity">
    <text evidence="3 17">Belongs to the isocitrate and isopropylmalate dehydrogenases family.</text>
</comment>
<keyword evidence="22" id="KW-1185">Reference proteome</keyword>
<evidence type="ECO:0000256" key="3">
    <source>
        <dbReference type="ARBA" id="ARBA00007769"/>
    </source>
</evidence>
<evidence type="ECO:0000256" key="14">
    <source>
        <dbReference type="ARBA" id="ARBA00023136"/>
    </source>
</evidence>
<dbReference type="InterPro" id="IPR024084">
    <property type="entry name" value="IsoPropMal-DH-like_dom"/>
</dbReference>
<feature type="transmembrane region" description="Helical" evidence="19">
    <location>
        <begin position="136"/>
        <end position="159"/>
    </location>
</feature>
<dbReference type="UniPathway" id="UPA00048">
    <property type="reaction ID" value="UER00072"/>
</dbReference>
<dbReference type="Pfam" id="PF13520">
    <property type="entry name" value="AA_permease_2"/>
    <property type="match status" value="1"/>
</dbReference>
<comment type="subcellular location">
    <subcellularLocation>
        <location evidence="2">Membrane</location>
        <topology evidence="2">Multi-pass membrane protein</topology>
    </subcellularLocation>
</comment>
<keyword evidence="7" id="KW-0028">Amino-acid biosynthesis</keyword>
<dbReference type="PANTHER" id="PTHR42979:SF1">
    <property type="entry name" value="3-ISOPROPYLMALATE DEHYDROGENASE"/>
    <property type="match status" value="1"/>
</dbReference>
<dbReference type="GO" id="GO:0051287">
    <property type="term" value="F:NAD binding"/>
    <property type="evidence" value="ECO:0007669"/>
    <property type="project" value="InterPro"/>
</dbReference>
<feature type="domain" description="Isopropylmalate dehydrogenase-like" evidence="20">
    <location>
        <begin position="543"/>
        <end position="891"/>
    </location>
</feature>
<protein>
    <recommendedName>
        <fullName evidence="5 18">3-isopropylmalate dehydrogenase</fullName>
        <ecNumber evidence="5 18">1.1.1.85</ecNumber>
    </recommendedName>
</protein>
<accession>A0A1V8SAG8</accession>
<dbReference type="Gene3D" id="3.40.718.10">
    <property type="entry name" value="Isopropylmalate Dehydrogenase"/>
    <property type="match status" value="1"/>
</dbReference>
<feature type="transmembrane region" description="Helical" evidence="19">
    <location>
        <begin position="78"/>
        <end position="98"/>
    </location>
</feature>
<feature type="transmembrane region" description="Helical" evidence="19">
    <location>
        <begin position="407"/>
        <end position="430"/>
    </location>
</feature>
<evidence type="ECO:0000313" key="22">
    <source>
        <dbReference type="Proteomes" id="UP000192596"/>
    </source>
</evidence>
<keyword evidence="13 18" id="KW-0520">NAD</keyword>
<evidence type="ECO:0000256" key="13">
    <source>
        <dbReference type="ARBA" id="ARBA00023027"/>
    </source>
</evidence>
<comment type="subunit">
    <text evidence="4 18">Homodimer.</text>
</comment>
<evidence type="ECO:0000256" key="15">
    <source>
        <dbReference type="ARBA" id="ARBA00023211"/>
    </source>
</evidence>
<comment type="function">
    <text evidence="18">Catalyzes the oxidation of 3-carboxy-2-hydroxy-4-methylpentanoate (3-isopropylmalate) to 3-carboxy-4-methyl-2-oxopentanoate. The product decarboxylates to 4-methyl-2 oxopentanoate.</text>
</comment>
<feature type="transmembrane region" description="Helical" evidence="19">
    <location>
        <begin position="171"/>
        <end position="188"/>
    </location>
</feature>
<keyword evidence="9 18" id="KW-0479">Metal-binding</keyword>
<feature type="transmembrane region" description="Helical" evidence="19">
    <location>
        <begin position="451"/>
        <end position="470"/>
    </location>
</feature>
<evidence type="ECO:0000256" key="1">
    <source>
        <dbReference type="ARBA" id="ARBA00001936"/>
    </source>
</evidence>
<feature type="transmembrane region" description="Helical" evidence="19">
    <location>
        <begin position="332"/>
        <end position="354"/>
    </location>
</feature>
<feature type="transmembrane region" description="Helical" evidence="19">
    <location>
        <begin position="482"/>
        <end position="502"/>
    </location>
</feature>
<evidence type="ECO:0000313" key="21">
    <source>
        <dbReference type="EMBL" id="OQN96208.1"/>
    </source>
</evidence>
<dbReference type="SUPFAM" id="SSF53659">
    <property type="entry name" value="Isocitrate/Isopropylmalate dehydrogenase-like"/>
    <property type="match status" value="1"/>
</dbReference>
<dbReference type="GO" id="GO:0003862">
    <property type="term" value="F:3-isopropylmalate dehydrogenase activity"/>
    <property type="evidence" value="ECO:0007669"/>
    <property type="project" value="UniProtKB-EC"/>
</dbReference>
<gene>
    <name evidence="21" type="ORF">B0A48_17715</name>
</gene>
<dbReference type="GO" id="GO:0022857">
    <property type="term" value="F:transmembrane transporter activity"/>
    <property type="evidence" value="ECO:0007669"/>
    <property type="project" value="InterPro"/>
</dbReference>
<evidence type="ECO:0000256" key="8">
    <source>
        <dbReference type="ARBA" id="ARBA00022692"/>
    </source>
</evidence>
<dbReference type="Pfam" id="PF00180">
    <property type="entry name" value="Iso_dh"/>
    <property type="match status" value="1"/>
</dbReference>
<evidence type="ECO:0000256" key="5">
    <source>
        <dbReference type="ARBA" id="ARBA00013101"/>
    </source>
</evidence>
<dbReference type="GO" id="GO:0016020">
    <property type="term" value="C:membrane"/>
    <property type="evidence" value="ECO:0007669"/>
    <property type="project" value="UniProtKB-SubCell"/>
</dbReference>
<dbReference type="GO" id="GO:0000287">
    <property type="term" value="F:magnesium ion binding"/>
    <property type="evidence" value="ECO:0007669"/>
    <property type="project" value="InterPro"/>
</dbReference>
<evidence type="ECO:0000256" key="10">
    <source>
        <dbReference type="ARBA" id="ARBA00022842"/>
    </source>
</evidence>
<feature type="transmembrane region" description="Helical" evidence="19">
    <location>
        <begin position="200"/>
        <end position="219"/>
    </location>
</feature>
<dbReference type="NCBIfam" id="TIGR00169">
    <property type="entry name" value="leuB"/>
    <property type="match status" value="1"/>
</dbReference>
<evidence type="ECO:0000256" key="17">
    <source>
        <dbReference type="RuleBase" id="RU004443"/>
    </source>
</evidence>
<feature type="transmembrane region" description="Helical" evidence="19">
    <location>
        <begin position="48"/>
        <end position="72"/>
    </location>
</feature>
<dbReference type="FunCoup" id="A0A1V8SAG8">
    <property type="interactions" value="316"/>
</dbReference>
<dbReference type="InterPro" id="IPR002293">
    <property type="entry name" value="AA/rel_permease1"/>
</dbReference>
<dbReference type="STRING" id="1507870.A0A1V8SAG8"/>
<dbReference type="GO" id="GO:0009098">
    <property type="term" value="P:L-leucine biosynthetic process"/>
    <property type="evidence" value="ECO:0007669"/>
    <property type="project" value="UniProtKB-UniPathway"/>
</dbReference>
<proteinExistence type="inferred from homology"/>
<dbReference type="OrthoDB" id="4476201at2759"/>
<keyword evidence="10" id="KW-0460">Magnesium</keyword>
<comment type="cofactor">
    <cofactor evidence="18">
        <name>Mg(2+)</name>
        <dbReference type="ChEBI" id="CHEBI:18420"/>
    </cofactor>
    <cofactor evidence="18">
        <name>Mn(2+)</name>
        <dbReference type="ChEBI" id="CHEBI:29035"/>
    </cofactor>
    <text evidence="18">Binds 1 Mg(2+) or Mn(2+) ion per subunit.</text>
</comment>
<evidence type="ECO:0000256" key="11">
    <source>
        <dbReference type="ARBA" id="ARBA00022989"/>
    </source>
</evidence>
<comment type="caution">
    <text evidence="21">The sequence shown here is derived from an EMBL/GenBank/DDBJ whole genome shotgun (WGS) entry which is preliminary data.</text>
</comment>
<keyword evidence="6 18" id="KW-0432">Leucine biosynthesis</keyword>
<keyword evidence="11 19" id="KW-1133">Transmembrane helix</keyword>
<dbReference type="InterPro" id="IPR004429">
    <property type="entry name" value="Isopropylmalate_DH"/>
</dbReference>
<keyword evidence="16 18" id="KW-0100">Branched-chain amino acid biosynthesis</keyword>
<keyword evidence="12 17" id="KW-0560">Oxidoreductase</keyword>